<accession>I4Z801</accession>
<dbReference type="Pfam" id="PF00849">
    <property type="entry name" value="PseudoU_synth_2"/>
    <property type="match status" value="1"/>
</dbReference>
<dbReference type="GO" id="GO:0140098">
    <property type="term" value="F:catalytic activity, acting on RNA"/>
    <property type="evidence" value="ECO:0007669"/>
    <property type="project" value="UniProtKB-ARBA"/>
</dbReference>
<dbReference type="GO" id="GO:0000455">
    <property type="term" value="P:enzyme-directed rRNA pseudouridine synthesis"/>
    <property type="evidence" value="ECO:0007669"/>
    <property type="project" value="TreeGrafter"/>
</dbReference>
<evidence type="ECO:0000313" key="4">
    <source>
        <dbReference type="Proteomes" id="UP000002786"/>
    </source>
</evidence>
<dbReference type="PANTHER" id="PTHR21600">
    <property type="entry name" value="MITOCHONDRIAL RNA PSEUDOURIDINE SYNTHASE"/>
    <property type="match status" value="1"/>
</dbReference>
<dbReference type="PANTHER" id="PTHR21600:SF89">
    <property type="entry name" value="RIBOSOMAL LARGE SUBUNIT PSEUDOURIDINE SYNTHASE A"/>
    <property type="match status" value="1"/>
</dbReference>
<dbReference type="GO" id="GO:0003723">
    <property type="term" value="F:RNA binding"/>
    <property type="evidence" value="ECO:0007669"/>
    <property type="project" value="InterPro"/>
</dbReference>
<feature type="domain" description="Pseudouridine synthase RsuA/RluA-like" evidence="2">
    <location>
        <begin position="371"/>
        <end position="529"/>
    </location>
</feature>
<dbReference type="InterPro" id="IPR006145">
    <property type="entry name" value="PsdUridine_synth_RsuA/RluA"/>
</dbReference>
<dbReference type="Gene3D" id="3.30.2350.10">
    <property type="entry name" value="Pseudouridine synthase"/>
    <property type="match status" value="1"/>
</dbReference>
<dbReference type="CDD" id="cd02869">
    <property type="entry name" value="PseudoU_synth_RluA_like"/>
    <property type="match status" value="1"/>
</dbReference>
<dbReference type="GO" id="GO:0009982">
    <property type="term" value="F:pseudouridine synthase activity"/>
    <property type="evidence" value="ECO:0007669"/>
    <property type="project" value="InterPro"/>
</dbReference>
<sequence length="577" mass="66392">MFSNNFFDDYNMHNCFHPLQYKGSLPSGLNNPFDYDPDEVSLLACKALQASLPSANVEGKMYGVLVVEKEGELGYLAAYSGQIADNNGAFVPAVFDYLQPDGYFKQHEQEISQINAKIKAIETQRNFIKAKDTLIKAQQEADKAIEEQKQAMKISKALRDQVRKAGYVTIDDERALIKESQFLKAELHRKKLYYRDKIAAIQQVVNSYQEEIRLLQCERKLKSDRLQAWLFSQFKFTNYKGEKKDLCAIFRDYYINEGENTDKKDRSYRQQPPSGAGECCEPKLLQYAFTQGYKPIAMAMFWWGASPNQEIRQHGQFYPACNGKCKPILSWMLGNLLEEKYKIKELPNEEIHRHRQDVSIEIPILFEDNYLAVIDKPAGLLSVPGKKLATSVYALLKQKWQGRCKPYMVHRLDMDTSGLMVVAKQAHVYHDLQQQFINRTVNKRYTAFLPLSLLDKNLPPKGKIILPLTADLFDRPRQKVDKEVGKIAITTYEIVGKTHYGERLKQLAVRVLLYPHTGRTHQLRVHCAHSEGLGTPIIGDNLYGNKANRLHLYADRLRFVHPITHKEMTFSLQSSIK</sequence>
<dbReference type="HOGENOM" id="CLU_037416_0_0_10"/>
<keyword evidence="4" id="KW-1185">Reference proteome</keyword>
<protein>
    <submittedName>
        <fullName evidence="3">23S RNA-specific pseudouridylate synthase</fullName>
    </submittedName>
</protein>
<evidence type="ECO:0000313" key="3">
    <source>
        <dbReference type="EMBL" id="EIM32343.1"/>
    </source>
</evidence>
<name>I4Z801_9BACT</name>
<dbReference type="PROSITE" id="PS01129">
    <property type="entry name" value="PSI_RLU"/>
    <property type="match status" value="1"/>
</dbReference>
<organism evidence="3 4">
    <name type="scientific">Prevotella bivia DSM 20514</name>
    <dbReference type="NCBI Taxonomy" id="868129"/>
    <lineage>
        <taxon>Bacteria</taxon>
        <taxon>Pseudomonadati</taxon>
        <taxon>Bacteroidota</taxon>
        <taxon>Bacteroidia</taxon>
        <taxon>Bacteroidales</taxon>
        <taxon>Prevotellaceae</taxon>
        <taxon>Prevotella</taxon>
    </lineage>
</organism>
<reference evidence="3 4" key="1">
    <citation type="submission" date="2012-02" db="EMBL/GenBank/DDBJ databases">
        <title>Improved High-Quality Draft genome of Prevotella bivia DSM 20514.</title>
        <authorList>
            <consortium name="US DOE Joint Genome Institute (JGI-PGF)"/>
            <person name="Lucas S."/>
            <person name="Copeland A."/>
            <person name="Lapidus A."/>
            <person name="Bruce D."/>
            <person name="Goodwin L."/>
            <person name="Pitluck S."/>
            <person name="Peters L."/>
            <person name="Mikhailova N."/>
            <person name="Munk A.C.C."/>
            <person name="Kyrpides N."/>
            <person name="Mavromatis K."/>
            <person name="Detter J.C."/>
            <person name="Han C."/>
            <person name="Land M."/>
            <person name="Hauser L."/>
            <person name="Markowitz V."/>
            <person name="Cheng J.-F."/>
            <person name="Hugenholtz P."/>
            <person name="Woyke T."/>
            <person name="Wu D."/>
            <person name="Gronow S."/>
            <person name="Wellnitz S."/>
            <person name="Brambilla E."/>
            <person name="Klenk H.-P."/>
            <person name="Eisen J.A."/>
        </authorList>
    </citation>
    <scope>NUCLEOTIDE SEQUENCE [LARGE SCALE GENOMIC DNA]</scope>
    <source>
        <strain evidence="3 4">DSM 20514</strain>
    </source>
</reference>
<proteinExistence type="predicted"/>
<evidence type="ECO:0000259" key="2">
    <source>
        <dbReference type="Pfam" id="PF00849"/>
    </source>
</evidence>
<dbReference type="SUPFAM" id="SSF55120">
    <property type="entry name" value="Pseudouridine synthase"/>
    <property type="match status" value="1"/>
</dbReference>
<dbReference type="InterPro" id="IPR020103">
    <property type="entry name" value="PsdUridine_synth_cat_dom_sf"/>
</dbReference>
<feature type="coiled-coil region" evidence="1">
    <location>
        <begin position="104"/>
        <end position="154"/>
    </location>
</feature>
<dbReference type="Proteomes" id="UP000002786">
    <property type="component" value="Unassembled WGS sequence"/>
</dbReference>
<dbReference type="AlphaFoldDB" id="I4Z801"/>
<dbReference type="InterPro" id="IPR006224">
    <property type="entry name" value="PsdUridine_synth_RluA-like_CS"/>
</dbReference>
<keyword evidence="1" id="KW-0175">Coiled coil</keyword>
<dbReference type="InterPro" id="IPR050188">
    <property type="entry name" value="RluA_PseudoU_synthase"/>
</dbReference>
<gene>
    <name evidence="3" type="ORF">PrebiDRAFT_0595</name>
</gene>
<evidence type="ECO:0000256" key="1">
    <source>
        <dbReference type="SAM" id="Coils"/>
    </source>
</evidence>
<dbReference type="EMBL" id="JH660660">
    <property type="protein sequence ID" value="EIM32343.1"/>
    <property type="molecule type" value="Genomic_DNA"/>
</dbReference>